<keyword evidence="3" id="KW-0645">Protease</keyword>
<dbReference type="PANTHER" id="PTHR24257">
    <property type="entry name" value="CHYMOTRYPSIN-LIKE ELASTASE FAMILY MEMBER"/>
    <property type="match status" value="1"/>
</dbReference>
<evidence type="ECO:0000313" key="12">
    <source>
        <dbReference type="Ensembl" id="ENSLACP00000020759.1"/>
    </source>
</evidence>
<keyword evidence="4" id="KW-0732">Signal</keyword>
<dbReference type="InterPro" id="IPR050850">
    <property type="entry name" value="Peptidase_S1_Elastase_sf"/>
</dbReference>
<evidence type="ECO:0000256" key="6">
    <source>
        <dbReference type="ARBA" id="ARBA00022825"/>
    </source>
</evidence>
<keyword evidence="7" id="KW-0865">Zymogen</keyword>
<dbReference type="PANTHER" id="PTHR24257:SF19">
    <property type="entry name" value="CHYMOTRYPSIN-LIKE ELASTASE FAMILY MEMBER 2B"/>
    <property type="match status" value="1"/>
</dbReference>
<dbReference type="Bgee" id="ENSLACG00000018236">
    <property type="expression patterns" value="Expressed in chordate pharynx and 1 other cell type or tissue"/>
</dbReference>
<dbReference type="STRING" id="7897.ENSLACP00000020759"/>
<evidence type="ECO:0000256" key="4">
    <source>
        <dbReference type="ARBA" id="ARBA00022729"/>
    </source>
</evidence>
<proteinExistence type="predicted"/>
<dbReference type="AlphaFoldDB" id="H3BFT8"/>
<dbReference type="Ensembl" id="ENSLACT00000020899.1">
    <property type="protein sequence ID" value="ENSLACP00000020759.1"/>
    <property type="gene ID" value="ENSLACG00000018236.1"/>
</dbReference>
<dbReference type="InterPro" id="IPR043504">
    <property type="entry name" value="Peptidase_S1_PA_chymotrypsin"/>
</dbReference>
<evidence type="ECO:0000256" key="9">
    <source>
        <dbReference type="ARBA" id="ARBA00036026"/>
    </source>
</evidence>
<keyword evidence="5" id="KW-0378">Hydrolase</keyword>
<dbReference type="OMA" id="GSTLGCN"/>
<evidence type="ECO:0000256" key="2">
    <source>
        <dbReference type="ARBA" id="ARBA00022525"/>
    </source>
</evidence>
<dbReference type="SUPFAM" id="SSF50494">
    <property type="entry name" value="Trypsin-like serine proteases"/>
    <property type="match status" value="1"/>
</dbReference>
<name>H3BFT8_LATCH</name>
<feature type="domain" description="Peptidase S1" evidence="11">
    <location>
        <begin position="29"/>
        <end position="270"/>
    </location>
</feature>
<evidence type="ECO:0000256" key="8">
    <source>
        <dbReference type="ARBA" id="ARBA00023157"/>
    </source>
</evidence>
<organism evidence="12 13">
    <name type="scientific">Latimeria chalumnae</name>
    <name type="common">Coelacanth</name>
    <dbReference type="NCBI Taxonomy" id="7897"/>
    <lineage>
        <taxon>Eukaryota</taxon>
        <taxon>Metazoa</taxon>
        <taxon>Chordata</taxon>
        <taxon>Craniata</taxon>
        <taxon>Vertebrata</taxon>
        <taxon>Euteleostomi</taxon>
        <taxon>Coelacanthiformes</taxon>
        <taxon>Coelacanthidae</taxon>
        <taxon>Latimeria</taxon>
    </lineage>
</organism>
<evidence type="ECO:0000313" key="13">
    <source>
        <dbReference type="Proteomes" id="UP000008672"/>
    </source>
</evidence>
<gene>
    <name evidence="12" type="primary">LOC102355168</name>
</gene>
<dbReference type="Pfam" id="PF00089">
    <property type="entry name" value="Trypsin"/>
    <property type="match status" value="1"/>
</dbReference>
<dbReference type="GO" id="GO:0005615">
    <property type="term" value="C:extracellular space"/>
    <property type="evidence" value="ECO:0007669"/>
    <property type="project" value="TreeGrafter"/>
</dbReference>
<dbReference type="EMBL" id="AFYH01015304">
    <property type="status" value="NOT_ANNOTATED_CDS"/>
    <property type="molecule type" value="Genomic_DNA"/>
</dbReference>
<dbReference type="FunFam" id="2.40.10.10:FF:000017">
    <property type="entry name" value="Chymotrypsin-like elastase family member 1"/>
    <property type="match status" value="1"/>
</dbReference>
<reference evidence="13" key="1">
    <citation type="submission" date="2011-08" db="EMBL/GenBank/DDBJ databases">
        <title>The draft genome of Latimeria chalumnae.</title>
        <authorList>
            <person name="Di Palma F."/>
            <person name="Alfoldi J."/>
            <person name="Johnson J."/>
            <person name="Berlin A."/>
            <person name="Gnerre S."/>
            <person name="Jaffe D."/>
            <person name="MacCallum I."/>
            <person name="Young S."/>
            <person name="Walker B.J."/>
            <person name="Lander E."/>
            <person name="Lindblad-Toh K."/>
        </authorList>
    </citation>
    <scope>NUCLEOTIDE SEQUENCE [LARGE SCALE GENOMIC DNA]</scope>
    <source>
        <strain evidence="13">Wild caught</strain>
    </source>
</reference>
<keyword evidence="6" id="KW-0720">Serine protease</keyword>
<evidence type="ECO:0000256" key="1">
    <source>
        <dbReference type="ARBA" id="ARBA00004613"/>
    </source>
</evidence>
<evidence type="ECO:0000256" key="5">
    <source>
        <dbReference type="ARBA" id="ARBA00022801"/>
    </source>
</evidence>
<accession>H3BFT8</accession>
<evidence type="ECO:0000256" key="10">
    <source>
        <dbReference type="ARBA" id="ARBA00038991"/>
    </source>
</evidence>
<dbReference type="PROSITE" id="PS50240">
    <property type="entry name" value="TRYPSIN_DOM"/>
    <property type="match status" value="1"/>
</dbReference>
<sequence>TIRNNLDANLSHTAWSCGVTYYEPSLSRVVGGEEVRPHSWPWQISLQYYSYGGWYHTCGGTLIASNWVLTAAPKDHCIYYSRSYQVALGKHNLRVYEPGSAIITAGKLINHPRWDPNQLSQGYDISLIKLSEPAVFSDMIQPACIPPAGIILPNNFGCYVTGWGSLHTEGPSPDKLQQALLPVVDYATCSRSDWWGSIVTTTMVCASGDGVVASCYGDSGGPLNCKASNGKWEVHGVVSFGSSWGCNYLKKPSVFTRVSAYNDWISQTIASN</sequence>
<dbReference type="EC" id="3.4.21.71" evidence="10"/>
<evidence type="ECO:0000259" key="11">
    <source>
        <dbReference type="PROSITE" id="PS50240"/>
    </source>
</evidence>
<dbReference type="HOGENOM" id="CLU_006842_0_4_1"/>
<dbReference type="FunFam" id="2.40.10.10:FF:000004">
    <property type="entry name" value="Tryptase gamma 1"/>
    <property type="match status" value="1"/>
</dbReference>
<dbReference type="PRINTS" id="PR00722">
    <property type="entry name" value="CHYMOTRYPSIN"/>
</dbReference>
<dbReference type="GO" id="GO:0004252">
    <property type="term" value="F:serine-type endopeptidase activity"/>
    <property type="evidence" value="ECO:0007669"/>
    <property type="project" value="UniProtKB-EC"/>
</dbReference>
<dbReference type="Gene3D" id="2.40.10.10">
    <property type="entry name" value="Trypsin-like serine proteases"/>
    <property type="match status" value="2"/>
</dbReference>
<dbReference type="InterPro" id="IPR001314">
    <property type="entry name" value="Peptidase_S1A"/>
</dbReference>
<dbReference type="InterPro" id="IPR009003">
    <property type="entry name" value="Peptidase_S1_PA"/>
</dbReference>
<comment type="subcellular location">
    <subcellularLocation>
        <location evidence="1">Secreted</location>
    </subcellularLocation>
</comment>
<dbReference type="Proteomes" id="UP000008672">
    <property type="component" value="Unassembled WGS sequence"/>
</dbReference>
<reference evidence="12" key="2">
    <citation type="submission" date="2025-08" db="UniProtKB">
        <authorList>
            <consortium name="Ensembl"/>
        </authorList>
    </citation>
    <scope>IDENTIFICATION</scope>
</reference>
<dbReference type="InterPro" id="IPR033116">
    <property type="entry name" value="TRYPSIN_SER"/>
</dbReference>
<dbReference type="PROSITE" id="PS00135">
    <property type="entry name" value="TRYPSIN_SER"/>
    <property type="match status" value="1"/>
</dbReference>
<dbReference type="eggNOG" id="KOG3627">
    <property type="taxonomic scope" value="Eukaryota"/>
</dbReference>
<dbReference type="GeneTree" id="ENSGT01030000234528"/>
<dbReference type="GO" id="GO:0006508">
    <property type="term" value="P:proteolysis"/>
    <property type="evidence" value="ECO:0007669"/>
    <property type="project" value="UniProtKB-KW"/>
</dbReference>
<keyword evidence="13" id="KW-1185">Reference proteome</keyword>
<reference evidence="12" key="3">
    <citation type="submission" date="2025-09" db="UniProtKB">
        <authorList>
            <consortium name="Ensembl"/>
        </authorList>
    </citation>
    <scope>IDENTIFICATION</scope>
</reference>
<dbReference type="InterPro" id="IPR001254">
    <property type="entry name" value="Trypsin_dom"/>
</dbReference>
<dbReference type="FunCoup" id="H3BFT8">
    <property type="interactions" value="158"/>
</dbReference>
<comment type="catalytic activity">
    <reaction evidence="9">
        <text>Preferential cleavage: Leu-|-Xaa, Met-|-Xaa and Phe-|-Xaa. Hydrolyzes elastin.</text>
        <dbReference type="EC" id="3.4.21.71"/>
    </reaction>
</comment>
<dbReference type="CDD" id="cd00190">
    <property type="entry name" value="Tryp_SPc"/>
    <property type="match status" value="1"/>
</dbReference>
<keyword evidence="2" id="KW-0964">Secreted</keyword>
<dbReference type="SMART" id="SM00020">
    <property type="entry name" value="Tryp_SPc"/>
    <property type="match status" value="1"/>
</dbReference>
<keyword evidence="8" id="KW-1015">Disulfide bond</keyword>
<evidence type="ECO:0000256" key="3">
    <source>
        <dbReference type="ARBA" id="ARBA00022670"/>
    </source>
</evidence>
<protein>
    <recommendedName>
        <fullName evidence="10">pancreatic elastase II</fullName>
        <ecNumber evidence="10">3.4.21.71</ecNumber>
    </recommendedName>
</protein>
<dbReference type="InParanoid" id="H3BFT8"/>
<evidence type="ECO:0000256" key="7">
    <source>
        <dbReference type="ARBA" id="ARBA00023145"/>
    </source>
</evidence>